<sequence length="364" mass="42750">MTQQQYFEVIEKVEKNLNDFLYSSDDRYRKHLVDSLGWTPVQAKRFSCWDWTHGVGLYGIYKLYQYTNDEKHLDYIEAWLKDRMEIGLPEKNVNTVAPLLTMACVYEHRPNQEYEAIMREWAEWIMHDMKRTKEEGLQHCHAELENNQELWDDTLLMTVLFLAKAGKVFGRQDYTEEAIYQFLIHVKYLTNTKTGLWYHGWTFEERNNFAGALWGRGNCWVTIFIPEFLEIVELPPSIRKYAIYVLQGQVRALEQYQASSGMWHTLIDDDTSYLESSCTAGFCYGILKGIRKGYIDREYEECGRKALEAVLEKISPEGELMEVSYGTNVGRTLEHYKEIPMSKMHYGQALAMLVLIEGLEEHAE</sequence>
<dbReference type="PATRIC" id="fig|1432052.4.peg.4475"/>
<evidence type="ECO:0000256" key="1">
    <source>
        <dbReference type="ARBA" id="ARBA00022801"/>
    </source>
</evidence>
<dbReference type="InterPro" id="IPR052043">
    <property type="entry name" value="PolySaccharide_Degr_Enz"/>
</dbReference>
<protein>
    <submittedName>
        <fullName evidence="2">Unsaturated rhamnogalacturonyl hydrolase YesR</fullName>
        <ecNumber evidence="2">3.2.1.172</ecNumber>
    </submittedName>
</protein>
<evidence type="ECO:0000313" key="2">
    <source>
        <dbReference type="EMBL" id="ODM03251.1"/>
    </source>
</evidence>
<dbReference type="GO" id="GO:0102211">
    <property type="term" value="F:unsaturated rhamnogalacturonyl hydrolase activity"/>
    <property type="evidence" value="ECO:0007669"/>
    <property type="project" value="UniProtKB-EC"/>
</dbReference>
<gene>
    <name evidence="2" type="primary">yesR_5</name>
    <name evidence="2" type="ORF">BEI61_04046</name>
</gene>
<dbReference type="SUPFAM" id="SSF48208">
    <property type="entry name" value="Six-hairpin glycosidases"/>
    <property type="match status" value="1"/>
</dbReference>
<name>A0A1E3A4D9_9FIRM</name>
<dbReference type="RefSeq" id="WP_069153778.1">
    <property type="nucleotide sequence ID" value="NZ_MCGH01000003.1"/>
</dbReference>
<dbReference type="AlphaFoldDB" id="A0A1E3A4D9"/>
<dbReference type="EC" id="3.2.1.172" evidence="2"/>
<dbReference type="InterPro" id="IPR008928">
    <property type="entry name" value="6-hairpin_glycosidase_sf"/>
</dbReference>
<dbReference type="PANTHER" id="PTHR33886">
    <property type="entry name" value="UNSATURATED RHAMNOGALACTURONAN HYDROLASE (EUROFUNG)"/>
    <property type="match status" value="1"/>
</dbReference>
<dbReference type="InterPro" id="IPR010905">
    <property type="entry name" value="Glyco_hydro_88"/>
</dbReference>
<reference evidence="2 3" key="1">
    <citation type="submission" date="2016-07" db="EMBL/GenBank/DDBJ databases">
        <title>Characterization of isolates of Eisenbergiella tayi derived from blood cultures, using whole genome sequencing.</title>
        <authorList>
            <person name="Burdz T."/>
            <person name="Wiebe D."/>
            <person name="Huynh C."/>
            <person name="Bernard K."/>
        </authorList>
    </citation>
    <scope>NUCLEOTIDE SEQUENCE [LARGE SCALE GENOMIC DNA]</scope>
    <source>
        <strain evidence="2 3">NML 110608</strain>
    </source>
</reference>
<dbReference type="Proteomes" id="UP000094067">
    <property type="component" value="Unassembled WGS sequence"/>
</dbReference>
<keyword evidence="2" id="KW-0326">Glycosidase</keyword>
<evidence type="ECO:0000313" key="3">
    <source>
        <dbReference type="Proteomes" id="UP000094067"/>
    </source>
</evidence>
<dbReference type="EMBL" id="MCGH01000003">
    <property type="protein sequence ID" value="ODM03251.1"/>
    <property type="molecule type" value="Genomic_DNA"/>
</dbReference>
<dbReference type="GO" id="GO:0005975">
    <property type="term" value="P:carbohydrate metabolic process"/>
    <property type="evidence" value="ECO:0007669"/>
    <property type="project" value="InterPro"/>
</dbReference>
<proteinExistence type="predicted"/>
<organism evidence="2 3">
    <name type="scientific">Eisenbergiella tayi</name>
    <dbReference type="NCBI Taxonomy" id="1432052"/>
    <lineage>
        <taxon>Bacteria</taxon>
        <taxon>Bacillati</taxon>
        <taxon>Bacillota</taxon>
        <taxon>Clostridia</taxon>
        <taxon>Lachnospirales</taxon>
        <taxon>Lachnospiraceae</taxon>
        <taxon>Eisenbergiella</taxon>
    </lineage>
</organism>
<dbReference type="Pfam" id="PF07470">
    <property type="entry name" value="Glyco_hydro_88"/>
    <property type="match status" value="1"/>
</dbReference>
<dbReference type="PANTHER" id="PTHR33886:SF8">
    <property type="entry name" value="UNSATURATED RHAMNOGALACTURONAN HYDROLASE (EUROFUNG)"/>
    <property type="match status" value="1"/>
</dbReference>
<dbReference type="InterPro" id="IPR012341">
    <property type="entry name" value="6hp_glycosidase-like_sf"/>
</dbReference>
<dbReference type="Gene3D" id="1.50.10.10">
    <property type="match status" value="1"/>
</dbReference>
<accession>A0A1E3A4D9</accession>
<keyword evidence="1 2" id="KW-0378">Hydrolase</keyword>
<comment type="caution">
    <text evidence="2">The sequence shown here is derived from an EMBL/GenBank/DDBJ whole genome shotgun (WGS) entry which is preliminary data.</text>
</comment>